<dbReference type="OrthoDB" id="913743at2759"/>
<dbReference type="PANTHER" id="PTHR48449:SF1">
    <property type="entry name" value="DUF1985 DOMAIN-CONTAINING PROTEIN"/>
    <property type="match status" value="1"/>
</dbReference>
<comment type="caution">
    <text evidence="2">The sequence shown here is derived from an EMBL/GenBank/DDBJ whole genome shotgun (WGS) entry which is preliminary data.</text>
</comment>
<evidence type="ECO:0000259" key="1">
    <source>
        <dbReference type="Pfam" id="PF09331"/>
    </source>
</evidence>
<proteinExistence type="predicted"/>
<feature type="domain" description="DUF1985" evidence="1">
    <location>
        <begin position="79"/>
        <end position="218"/>
    </location>
</feature>
<name>A0A5A7QG92_STRAF</name>
<dbReference type="Pfam" id="PF09331">
    <property type="entry name" value="DUF1985"/>
    <property type="match status" value="1"/>
</dbReference>
<keyword evidence="3" id="KW-1185">Reference proteome</keyword>
<reference evidence="3" key="1">
    <citation type="journal article" date="2019" name="Curr. Biol.">
        <title>Genome Sequence of Striga asiatica Provides Insight into the Evolution of Plant Parasitism.</title>
        <authorList>
            <person name="Yoshida S."/>
            <person name="Kim S."/>
            <person name="Wafula E.K."/>
            <person name="Tanskanen J."/>
            <person name="Kim Y.M."/>
            <person name="Honaas L."/>
            <person name="Yang Z."/>
            <person name="Spallek T."/>
            <person name="Conn C.E."/>
            <person name="Ichihashi Y."/>
            <person name="Cheong K."/>
            <person name="Cui S."/>
            <person name="Der J.P."/>
            <person name="Gundlach H."/>
            <person name="Jiao Y."/>
            <person name="Hori C."/>
            <person name="Ishida J.K."/>
            <person name="Kasahara H."/>
            <person name="Kiba T."/>
            <person name="Kim M.S."/>
            <person name="Koo N."/>
            <person name="Laohavisit A."/>
            <person name="Lee Y.H."/>
            <person name="Lumba S."/>
            <person name="McCourt P."/>
            <person name="Mortimer J.C."/>
            <person name="Mutuku J.M."/>
            <person name="Nomura T."/>
            <person name="Sasaki-Sekimoto Y."/>
            <person name="Seto Y."/>
            <person name="Wang Y."/>
            <person name="Wakatake T."/>
            <person name="Sakakibara H."/>
            <person name="Demura T."/>
            <person name="Yamaguchi S."/>
            <person name="Yoneyama K."/>
            <person name="Manabe R.I."/>
            <person name="Nelson D.C."/>
            <person name="Schulman A.H."/>
            <person name="Timko M.P."/>
            <person name="dePamphilis C.W."/>
            <person name="Choi D."/>
            <person name="Shirasu K."/>
        </authorList>
    </citation>
    <scope>NUCLEOTIDE SEQUENCE [LARGE SCALE GENOMIC DNA]</scope>
    <source>
        <strain evidence="3">cv. UVA1</strain>
    </source>
</reference>
<accession>A0A5A7QG92</accession>
<evidence type="ECO:0000313" key="2">
    <source>
        <dbReference type="EMBL" id="GER43956.1"/>
    </source>
</evidence>
<gene>
    <name evidence="2" type="ORF">STAS_20829</name>
</gene>
<dbReference type="PANTHER" id="PTHR48449">
    <property type="entry name" value="DUF1985 DOMAIN-CONTAINING PROTEIN"/>
    <property type="match status" value="1"/>
</dbReference>
<organism evidence="2 3">
    <name type="scientific">Striga asiatica</name>
    <name type="common">Asiatic witchweed</name>
    <name type="synonym">Buchnera asiatica</name>
    <dbReference type="NCBI Taxonomy" id="4170"/>
    <lineage>
        <taxon>Eukaryota</taxon>
        <taxon>Viridiplantae</taxon>
        <taxon>Streptophyta</taxon>
        <taxon>Embryophyta</taxon>
        <taxon>Tracheophyta</taxon>
        <taxon>Spermatophyta</taxon>
        <taxon>Magnoliopsida</taxon>
        <taxon>eudicotyledons</taxon>
        <taxon>Gunneridae</taxon>
        <taxon>Pentapetalae</taxon>
        <taxon>asterids</taxon>
        <taxon>lamiids</taxon>
        <taxon>Lamiales</taxon>
        <taxon>Orobanchaceae</taxon>
        <taxon>Buchnereae</taxon>
        <taxon>Striga</taxon>
    </lineage>
</organism>
<evidence type="ECO:0000313" key="3">
    <source>
        <dbReference type="Proteomes" id="UP000325081"/>
    </source>
</evidence>
<dbReference type="Proteomes" id="UP000325081">
    <property type="component" value="Unassembled WGS sequence"/>
</dbReference>
<dbReference type="InterPro" id="IPR015410">
    <property type="entry name" value="DUF1985"/>
</dbReference>
<protein>
    <recommendedName>
        <fullName evidence="1">DUF1985 domain-containing protein</fullName>
    </recommendedName>
</protein>
<dbReference type="EMBL" id="BKCP01006793">
    <property type="protein sequence ID" value="GER43956.1"/>
    <property type="molecule type" value="Genomic_DNA"/>
</dbReference>
<dbReference type="AlphaFoldDB" id="A0A5A7QG92"/>
<sequence length="458" mass="52393">MTSPIEDNNWKWRWDSSRNWIGKVNCHTKPEVIHHIKERLSSNRLAEFERSCVGHFLKFHDNAYNSGKLLLALFGREVEVDNSREKERYYRIGGRNHKFGKEEFCAITGLRFGSSDFDPDTNESLPPANGVYRRYFDGKIVLGKDLLSKFVQQQFEEDDVFQGFKEDETLKVAFILVVFFLILSPDSRMLVPLWLWTLVEDTTKFERFPWGSYAFQRLHHYLENQIKPPAGGGKVQFYSCGYVMALQIWACELFPEILKDSGMLRMGDYLPRGARWTCGKVPFNRANELDNVEIPYTPMVITAEKRNASYMADIGKDLSSNVQYIHRDPWVSNCQPLSMKKLSAKTRGQVLKTMRPSKKAHSASNPDISEEDELIPPAKRRAHVVPERPHPAAFERAPGSSTGVDEAKIEDVVLQNIDEAFARMFLLGSIVPYGLESIPGCNFNDLRLLARGIQASSL</sequence>